<evidence type="ECO:0000313" key="1">
    <source>
        <dbReference type="EMBL" id="CAD7654769.1"/>
    </source>
</evidence>
<proteinExistence type="predicted"/>
<organism evidence="1">
    <name type="scientific">Oppiella nova</name>
    <dbReference type="NCBI Taxonomy" id="334625"/>
    <lineage>
        <taxon>Eukaryota</taxon>
        <taxon>Metazoa</taxon>
        <taxon>Ecdysozoa</taxon>
        <taxon>Arthropoda</taxon>
        <taxon>Chelicerata</taxon>
        <taxon>Arachnida</taxon>
        <taxon>Acari</taxon>
        <taxon>Acariformes</taxon>
        <taxon>Sarcoptiformes</taxon>
        <taxon>Oribatida</taxon>
        <taxon>Brachypylina</taxon>
        <taxon>Oppioidea</taxon>
        <taxon>Oppiidae</taxon>
        <taxon>Oppiella</taxon>
    </lineage>
</organism>
<name>A0A7R9M786_9ACAR</name>
<reference evidence="1" key="1">
    <citation type="submission" date="2020-11" db="EMBL/GenBank/DDBJ databases">
        <authorList>
            <person name="Tran Van P."/>
        </authorList>
    </citation>
    <scope>NUCLEOTIDE SEQUENCE</scope>
</reference>
<dbReference type="EMBL" id="OC923297">
    <property type="protein sequence ID" value="CAD7654769.1"/>
    <property type="molecule type" value="Genomic_DNA"/>
</dbReference>
<keyword evidence="2" id="KW-1185">Reference proteome</keyword>
<accession>A0A7R9M786</accession>
<sequence>MPFDAFVGLIALAVQEDSQILDNLGVLYISSSKLKEAQEIYEILDKKYPEYREGKVHYNILYM</sequence>
<evidence type="ECO:0000313" key="2">
    <source>
        <dbReference type="Proteomes" id="UP000728032"/>
    </source>
</evidence>
<dbReference type="Proteomes" id="UP000728032">
    <property type="component" value="Unassembled WGS sequence"/>
</dbReference>
<protein>
    <recommendedName>
        <fullName evidence="3">Tetratricopeptide repeat protein</fullName>
    </recommendedName>
</protein>
<gene>
    <name evidence="1" type="ORF">ONB1V03_LOCUS11414</name>
</gene>
<dbReference type="EMBL" id="CAJPVJ010008472">
    <property type="protein sequence ID" value="CAG2171956.1"/>
    <property type="molecule type" value="Genomic_DNA"/>
</dbReference>
<dbReference type="AlphaFoldDB" id="A0A7R9M786"/>
<evidence type="ECO:0008006" key="3">
    <source>
        <dbReference type="Google" id="ProtNLM"/>
    </source>
</evidence>
<dbReference type="OrthoDB" id="6435500at2759"/>